<reference evidence="1" key="1">
    <citation type="submission" date="2023-04" db="EMBL/GenBank/DDBJ databases">
        <title>Genome Encyclopedia of Bacteria and Archaea VI: Functional Genomics of Type Strains.</title>
        <authorList>
            <person name="Whitman W."/>
        </authorList>
    </citation>
    <scope>NUCLEOTIDE SEQUENCE</scope>
    <source>
        <strain evidence="1">Enz.4-51</strain>
    </source>
</reference>
<keyword evidence="2" id="KW-1185">Reference proteome</keyword>
<proteinExistence type="predicted"/>
<evidence type="ECO:0000313" key="1">
    <source>
        <dbReference type="EMBL" id="MDH6504600.1"/>
    </source>
</evidence>
<sequence length="337" mass="39126">MLVNFLINLRLFLANLFKGGDFYHLQVSNVHWIAHKSYDKVLKDYYDYLQRLLLQSLDQVNEPCIVSLDCAQLKGSQFLLPFRSIALQIEHTLVKPGARDSENAPTGLIPISDSDEKYLVRLANYEHLKDADLVFEYSRINQFNVEQVVDFSSYSKKTFCISPALYALRESSLVLEKERHLGTITLFGNPNEPRRKRFLVDLQSKKVKSKNIKNVFSGIQDVYRQTKILINIHQTDHHDTLEELRVLPALRCGVIVISEKSPLVEQTGYSKYIIWGELSELPDIILDVQNNYEEWHQKIFQNSGFRNRMNRISKRNELVASKAMDLLNTYNRDSTLI</sequence>
<name>A0AA43M9S2_9BURK</name>
<gene>
    <name evidence="1" type="ORF">M2127_001926</name>
</gene>
<dbReference type="Proteomes" id="UP001161160">
    <property type="component" value="Unassembled WGS sequence"/>
</dbReference>
<organism evidence="1 2">
    <name type="scientific">Polynucleobacter sphagniphilus</name>
    <dbReference type="NCBI Taxonomy" id="1743169"/>
    <lineage>
        <taxon>Bacteria</taxon>
        <taxon>Pseudomonadati</taxon>
        <taxon>Pseudomonadota</taxon>
        <taxon>Betaproteobacteria</taxon>
        <taxon>Burkholderiales</taxon>
        <taxon>Burkholderiaceae</taxon>
        <taxon>Polynucleobacter</taxon>
    </lineage>
</organism>
<dbReference type="AlphaFoldDB" id="A0AA43M9S2"/>
<evidence type="ECO:0000313" key="2">
    <source>
        <dbReference type="Proteomes" id="UP001161160"/>
    </source>
</evidence>
<accession>A0AA43M9S2</accession>
<dbReference type="EMBL" id="JARXYA010000010">
    <property type="protein sequence ID" value="MDH6504600.1"/>
    <property type="molecule type" value="Genomic_DNA"/>
</dbReference>
<dbReference type="RefSeq" id="WP_280756928.1">
    <property type="nucleotide sequence ID" value="NZ_JARXXW010000010.1"/>
</dbReference>
<protein>
    <submittedName>
        <fullName evidence="1">Uncharacterized protein</fullName>
    </submittedName>
</protein>
<comment type="caution">
    <text evidence="1">The sequence shown here is derived from an EMBL/GenBank/DDBJ whole genome shotgun (WGS) entry which is preliminary data.</text>
</comment>